<keyword evidence="4" id="KW-1185">Reference proteome</keyword>
<dbReference type="AlphaFoldDB" id="A0A1I2B0H9"/>
<dbReference type="Pfam" id="PF00326">
    <property type="entry name" value="Peptidase_S9"/>
    <property type="match status" value="1"/>
</dbReference>
<accession>A0A1I2B0H9</accession>
<dbReference type="InterPro" id="IPR001375">
    <property type="entry name" value="Peptidase_S9_cat"/>
</dbReference>
<evidence type="ECO:0000313" key="4">
    <source>
        <dbReference type="Proteomes" id="UP000198716"/>
    </source>
</evidence>
<dbReference type="GO" id="GO:0008236">
    <property type="term" value="F:serine-type peptidase activity"/>
    <property type="evidence" value="ECO:0007669"/>
    <property type="project" value="InterPro"/>
</dbReference>
<protein>
    <submittedName>
        <fullName evidence="3">Predicted esterase</fullName>
    </submittedName>
</protein>
<dbReference type="GO" id="GO:0006508">
    <property type="term" value="P:proteolysis"/>
    <property type="evidence" value="ECO:0007669"/>
    <property type="project" value="InterPro"/>
</dbReference>
<evidence type="ECO:0000259" key="2">
    <source>
        <dbReference type="Pfam" id="PF00326"/>
    </source>
</evidence>
<organism evidence="3 4">
    <name type="scientific">Actinopolyspora alba</name>
    <dbReference type="NCBI Taxonomy" id="673379"/>
    <lineage>
        <taxon>Bacteria</taxon>
        <taxon>Bacillati</taxon>
        <taxon>Actinomycetota</taxon>
        <taxon>Actinomycetes</taxon>
        <taxon>Actinopolysporales</taxon>
        <taxon>Actinopolysporaceae</taxon>
        <taxon>Actinopolyspora</taxon>
        <taxon>Actinopolyspora alba group</taxon>
    </lineage>
</organism>
<name>A0A1I2B0H9_9ACTN</name>
<gene>
    <name evidence="3" type="ORF">SAMN04487819_1157</name>
</gene>
<dbReference type="EMBL" id="FOMZ01000015">
    <property type="protein sequence ID" value="SFE49701.1"/>
    <property type="molecule type" value="Genomic_DNA"/>
</dbReference>
<dbReference type="RefSeq" id="WP_175496931.1">
    <property type="nucleotide sequence ID" value="NZ_FOMZ01000015.1"/>
</dbReference>
<sequence>MRDHEAADRVIRDGENRGAVLHSIRRSAEADVAVLVLHGGRSRSEEPMRPWRLAYLRMWWLALRVARQHGGAPAVWLLRNRLRGWNEPDRDPVVDARWALREIRRRSPRARIVLLGHSMGGRAALLLAGEDGVGDVCALAPWIEPSDPVEQLAGTRTLLAHGDHDGITSAPASAEYARRANRAGHTARYRLVPGSGHAMLRRHREWTRLAREFVAEVGPGRAAGRTPSHLEGHAGGQ</sequence>
<feature type="domain" description="Peptidase S9 prolyl oligopeptidase catalytic" evidence="2">
    <location>
        <begin position="143"/>
        <end position="216"/>
    </location>
</feature>
<reference evidence="4" key="1">
    <citation type="submission" date="2016-10" db="EMBL/GenBank/DDBJ databases">
        <authorList>
            <person name="Varghese N."/>
            <person name="Submissions S."/>
        </authorList>
    </citation>
    <scope>NUCLEOTIDE SEQUENCE [LARGE SCALE GENOMIC DNA]</scope>
    <source>
        <strain evidence="4">DSM 45004</strain>
    </source>
</reference>
<proteinExistence type="predicted"/>
<evidence type="ECO:0000313" key="3">
    <source>
        <dbReference type="EMBL" id="SFE49701.1"/>
    </source>
</evidence>
<evidence type="ECO:0000256" key="1">
    <source>
        <dbReference type="SAM" id="MobiDB-lite"/>
    </source>
</evidence>
<dbReference type="SUPFAM" id="SSF53474">
    <property type="entry name" value="alpha/beta-Hydrolases"/>
    <property type="match status" value="1"/>
</dbReference>
<feature type="region of interest" description="Disordered" evidence="1">
    <location>
        <begin position="218"/>
        <end position="237"/>
    </location>
</feature>
<feature type="compositionally biased region" description="Basic and acidic residues" evidence="1">
    <location>
        <begin position="228"/>
        <end position="237"/>
    </location>
</feature>
<dbReference type="Proteomes" id="UP000198716">
    <property type="component" value="Unassembled WGS sequence"/>
</dbReference>
<dbReference type="InterPro" id="IPR029058">
    <property type="entry name" value="AB_hydrolase_fold"/>
</dbReference>
<dbReference type="Gene3D" id="3.40.50.1820">
    <property type="entry name" value="alpha/beta hydrolase"/>
    <property type="match status" value="1"/>
</dbReference>